<dbReference type="Pfam" id="PF20684">
    <property type="entry name" value="Fung_rhodopsin"/>
    <property type="match status" value="1"/>
</dbReference>
<feature type="transmembrane region" description="Helical" evidence="7">
    <location>
        <begin position="49"/>
        <end position="70"/>
    </location>
</feature>
<evidence type="ECO:0000256" key="6">
    <source>
        <dbReference type="SAM" id="MobiDB-lite"/>
    </source>
</evidence>
<feature type="region of interest" description="Disordered" evidence="6">
    <location>
        <begin position="293"/>
        <end position="318"/>
    </location>
</feature>
<keyword evidence="10" id="KW-1185">Reference proteome</keyword>
<dbReference type="Proteomes" id="UP001444661">
    <property type="component" value="Unassembled WGS sequence"/>
</dbReference>
<evidence type="ECO:0000256" key="5">
    <source>
        <dbReference type="ARBA" id="ARBA00038359"/>
    </source>
</evidence>
<evidence type="ECO:0000256" key="7">
    <source>
        <dbReference type="SAM" id="Phobius"/>
    </source>
</evidence>
<comment type="similarity">
    <text evidence="5">Belongs to the SAT4 family.</text>
</comment>
<evidence type="ECO:0000313" key="10">
    <source>
        <dbReference type="Proteomes" id="UP001444661"/>
    </source>
</evidence>
<evidence type="ECO:0000259" key="8">
    <source>
        <dbReference type="Pfam" id="PF20684"/>
    </source>
</evidence>
<feature type="transmembrane region" description="Helical" evidence="7">
    <location>
        <begin position="241"/>
        <end position="264"/>
    </location>
</feature>
<feature type="transmembrane region" description="Helical" evidence="7">
    <location>
        <begin position="90"/>
        <end position="115"/>
    </location>
</feature>
<accession>A0ABR1TGL5</accession>
<proteinExistence type="inferred from homology"/>
<reference evidence="9 10" key="1">
    <citation type="submission" date="2023-01" db="EMBL/GenBank/DDBJ databases">
        <title>Analysis of 21 Apiospora genomes using comparative genomics revels a genus with tremendous synthesis potential of carbohydrate active enzymes and secondary metabolites.</title>
        <authorList>
            <person name="Sorensen T."/>
        </authorList>
    </citation>
    <scope>NUCLEOTIDE SEQUENCE [LARGE SCALE GENOMIC DNA]</scope>
    <source>
        <strain evidence="9 10">CBS 33761</strain>
    </source>
</reference>
<evidence type="ECO:0000256" key="3">
    <source>
        <dbReference type="ARBA" id="ARBA00022989"/>
    </source>
</evidence>
<comment type="caution">
    <text evidence="9">The sequence shown here is derived from an EMBL/GenBank/DDBJ whole genome shotgun (WGS) entry which is preliminary data.</text>
</comment>
<evidence type="ECO:0000256" key="2">
    <source>
        <dbReference type="ARBA" id="ARBA00022692"/>
    </source>
</evidence>
<organism evidence="9 10">
    <name type="scientific">Apiospora rasikravindrae</name>
    <dbReference type="NCBI Taxonomy" id="990691"/>
    <lineage>
        <taxon>Eukaryota</taxon>
        <taxon>Fungi</taxon>
        <taxon>Dikarya</taxon>
        <taxon>Ascomycota</taxon>
        <taxon>Pezizomycotina</taxon>
        <taxon>Sordariomycetes</taxon>
        <taxon>Xylariomycetidae</taxon>
        <taxon>Amphisphaeriales</taxon>
        <taxon>Apiosporaceae</taxon>
        <taxon>Apiospora</taxon>
    </lineage>
</organism>
<protein>
    <recommendedName>
        <fullName evidence="8">Rhodopsin domain-containing protein</fullName>
    </recommendedName>
</protein>
<dbReference type="InterPro" id="IPR049326">
    <property type="entry name" value="Rhodopsin_dom_fungi"/>
</dbReference>
<name>A0ABR1TGL5_9PEZI</name>
<evidence type="ECO:0000256" key="1">
    <source>
        <dbReference type="ARBA" id="ARBA00004141"/>
    </source>
</evidence>
<feature type="non-terminal residue" evidence="9">
    <location>
        <position position="1"/>
    </location>
</feature>
<feature type="region of interest" description="Disordered" evidence="6">
    <location>
        <begin position="336"/>
        <end position="357"/>
    </location>
</feature>
<feature type="transmembrane region" description="Helical" evidence="7">
    <location>
        <begin position="203"/>
        <end position="221"/>
    </location>
</feature>
<comment type="subcellular location">
    <subcellularLocation>
        <location evidence="1">Membrane</location>
        <topology evidence="1">Multi-pass membrane protein</topology>
    </subcellularLocation>
</comment>
<keyword evidence="3 7" id="KW-1133">Transmembrane helix</keyword>
<dbReference type="InterPro" id="IPR052337">
    <property type="entry name" value="SAT4-like"/>
</dbReference>
<feature type="domain" description="Rhodopsin" evidence="8">
    <location>
        <begin position="29"/>
        <end position="266"/>
    </location>
</feature>
<gene>
    <name evidence="9" type="ORF">PG993_005556</name>
</gene>
<feature type="transmembrane region" description="Helical" evidence="7">
    <location>
        <begin position="168"/>
        <end position="191"/>
    </location>
</feature>
<dbReference type="EMBL" id="JAQQWK010000003">
    <property type="protein sequence ID" value="KAK8045532.1"/>
    <property type="molecule type" value="Genomic_DNA"/>
</dbReference>
<feature type="transmembrane region" description="Helical" evidence="7">
    <location>
        <begin position="12"/>
        <end position="29"/>
    </location>
</feature>
<evidence type="ECO:0000256" key="4">
    <source>
        <dbReference type="ARBA" id="ARBA00023136"/>
    </source>
</evidence>
<keyword evidence="2 7" id="KW-0812">Transmembrane</keyword>
<feature type="transmembrane region" description="Helical" evidence="7">
    <location>
        <begin position="122"/>
        <end position="144"/>
    </location>
</feature>
<keyword evidence="4 7" id="KW-0472">Membrane</keyword>
<dbReference type="PANTHER" id="PTHR33048:SF93">
    <property type="entry name" value="INTEGRAL MEMBRANE PROTEIN"/>
    <property type="match status" value="1"/>
</dbReference>
<dbReference type="PANTHER" id="PTHR33048">
    <property type="entry name" value="PTH11-LIKE INTEGRAL MEMBRANE PROTEIN (AFU_ORTHOLOGUE AFUA_5G11245)"/>
    <property type="match status" value="1"/>
</dbReference>
<sequence>AQNGDGGDGPWAITVMWALTAATFVFVLLRTYTRVVVVKSFGIDDEVYILAFVFLVCYAAFTTVSAEYGFGQNMYDLDPDDSVRAVLFEAIGQTFAVTGMAIAKWSLGIFLLRIVLEESHKWAIWIAMLALMAASISVCFVFWLQCTPPAYLWDRRIAGYCHVDSTPVSMTLCILCVIVDFFFALFPWLFIWKLNMDVRERTIILVSMSLGVIAGACGIKRTLEVPELASQNYSKDTVGLIVWSAAEIAVTMICIGIPVCRPLYKRFLTQLTSRDRSRYKRRDEDQDAFAMHTFGGSTLKPRDGSTPESSSPAANGDVDDLKKVAVRGSFNRPYITSGRAAADNDSEESILGRSSPVQHGIMVTEEYEVTSQTKSRV</sequence>
<evidence type="ECO:0000313" key="9">
    <source>
        <dbReference type="EMBL" id="KAK8045532.1"/>
    </source>
</evidence>